<dbReference type="AlphaFoldDB" id="A0A142CXK5"/>
<keyword evidence="1" id="KW-0472">Membrane</keyword>
<keyword evidence="1" id="KW-1133">Transmembrane helix</keyword>
<evidence type="ECO:0008006" key="4">
    <source>
        <dbReference type="Google" id="ProtNLM"/>
    </source>
</evidence>
<keyword evidence="1" id="KW-0812">Transmembrane</keyword>
<sequence>MVAIYSETVRSWKMLLIMFPAFISMAIGIGASYMVGENVTPLLIIFPPVMVIVLDLMQLSIEVDEETLKIRSTLGLLARKTIRLNEIKLVKISKGWMSCSGMIHYTYPGKACVLIERTKGWSISFTTNRPEELAEALRTLGVPVVGGSP</sequence>
<dbReference type="Proteomes" id="UP000073604">
    <property type="component" value="Chromosome"/>
</dbReference>
<evidence type="ECO:0000313" key="3">
    <source>
        <dbReference type="Proteomes" id="UP000073604"/>
    </source>
</evidence>
<dbReference type="GeneID" id="27139645"/>
<evidence type="ECO:0000313" key="2">
    <source>
        <dbReference type="EMBL" id="AMQ19507.1"/>
    </source>
</evidence>
<dbReference type="KEGG" id="tpep:A0127_03825"/>
<protein>
    <recommendedName>
        <fullName evidence="4">Bacterial Pleckstrin homology domain-containing protein</fullName>
    </recommendedName>
</protein>
<feature type="transmembrane region" description="Helical" evidence="1">
    <location>
        <begin position="12"/>
        <end position="35"/>
    </location>
</feature>
<accession>A0A142CXK5</accession>
<dbReference type="RefSeq" id="WP_062390830.1">
    <property type="nucleotide sequence ID" value="NZ_CP014750.1"/>
</dbReference>
<feature type="transmembrane region" description="Helical" evidence="1">
    <location>
        <begin position="41"/>
        <end position="61"/>
    </location>
</feature>
<reference evidence="3" key="1">
    <citation type="submission" date="2016-03" db="EMBL/GenBank/DDBJ databases">
        <authorList>
            <person name="Oger P.M."/>
        </authorList>
    </citation>
    <scope>NUCLEOTIDE SEQUENCE [LARGE SCALE GENOMIC DNA]</scope>
    <source>
        <strain evidence="3">OG-1</strain>
    </source>
</reference>
<gene>
    <name evidence="2" type="ORF">A0127_03825</name>
</gene>
<organism evidence="2 3">
    <name type="scientific">Thermococcus peptonophilus</name>
    <dbReference type="NCBI Taxonomy" id="53952"/>
    <lineage>
        <taxon>Archaea</taxon>
        <taxon>Methanobacteriati</taxon>
        <taxon>Methanobacteriota</taxon>
        <taxon>Thermococci</taxon>
        <taxon>Thermococcales</taxon>
        <taxon>Thermococcaceae</taxon>
        <taxon>Thermococcus</taxon>
    </lineage>
</organism>
<name>A0A142CXK5_9EURY</name>
<keyword evidence="3" id="KW-1185">Reference proteome</keyword>
<dbReference type="EMBL" id="CP014750">
    <property type="protein sequence ID" value="AMQ19507.1"/>
    <property type="molecule type" value="Genomic_DNA"/>
</dbReference>
<proteinExistence type="predicted"/>
<dbReference type="OrthoDB" id="86211at2157"/>
<evidence type="ECO:0000256" key="1">
    <source>
        <dbReference type="SAM" id="Phobius"/>
    </source>
</evidence>